<dbReference type="AlphaFoldDB" id="A0AAE0X0U6"/>
<keyword evidence="3" id="KW-1185">Reference proteome</keyword>
<organism evidence="2 3">
    <name type="scientific">Podospora appendiculata</name>
    <dbReference type="NCBI Taxonomy" id="314037"/>
    <lineage>
        <taxon>Eukaryota</taxon>
        <taxon>Fungi</taxon>
        <taxon>Dikarya</taxon>
        <taxon>Ascomycota</taxon>
        <taxon>Pezizomycotina</taxon>
        <taxon>Sordariomycetes</taxon>
        <taxon>Sordariomycetidae</taxon>
        <taxon>Sordariales</taxon>
        <taxon>Podosporaceae</taxon>
        <taxon>Podospora</taxon>
    </lineage>
</organism>
<sequence length="82" mass="9246">MALMVGWLVGVLRFCFLCMLITWCRLLAGFRYLGVWFLPREETQHFTARTTLRITSHHIHGAGWAGICRGLAVGGWGRLGKA</sequence>
<dbReference type="Proteomes" id="UP001270362">
    <property type="component" value="Unassembled WGS sequence"/>
</dbReference>
<protein>
    <submittedName>
        <fullName evidence="2">Uncharacterized protein</fullName>
    </submittedName>
</protein>
<reference evidence="2" key="2">
    <citation type="submission" date="2023-06" db="EMBL/GenBank/DDBJ databases">
        <authorList>
            <consortium name="Lawrence Berkeley National Laboratory"/>
            <person name="Haridas S."/>
            <person name="Hensen N."/>
            <person name="Bonometti L."/>
            <person name="Westerberg I."/>
            <person name="Brannstrom I.O."/>
            <person name="Guillou S."/>
            <person name="Cros-Aarteil S."/>
            <person name="Calhoun S."/>
            <person name="Kuo A."/>
            <person name="Mondo S."/>
            <person name="Pangilinan J."/>
            <person name="Riley R."/>
            <person name="Labutti K."/>
            <person name="Andreopoulos B."/>
            <person name="Lipzen A."/>
            <person name="Chen C."/>
            <person name="Yanf M."/>
            <person name="Daum C."/>
            <person name="Ng V."/>
            <person name="Clum A."/>
            <person name="Steindorff A."/>
            <person name="Ohm R."/>
            <person name="Martin F."/>
            <person name="Silar P."/>
            <person name="Natvig D."/>
            <person name="Lalanne C."/>
            <person name="Gautier V."/>
            <person name="Ament-Velasquez S.L."/>
            <person name="Kruys A."/>
            <person name="Hutchinson M.I."/>
            <person name="Powell A.J."/>
            <person name="Barry K."/>
            <person name="Miller A.N."/>
            <person name="Grigoriev I.V."/>
            <person name="Debuchy R."/>
            <person name="Gladieux P."/>
            <person name="Thoren M.H."/>
            <person name="Johannesson H."/>
        </authorList>
    </citation>
    <scope>NUCLEOTIDE SEQUENCE</scope>
    <source>
        <strain evidence="2">CBS 314.62</strain>
    </source>
</reference>
<keyword evidence="1" id="KW-1133">Transmembrane helix</keyword>
<name>A0AAE0X0U6_9PEZI</name>
<feature type="transmembrane region" description="Helical" evidence="1">
    <location>
        <begin position="6"/>
        <end position="28"/>
    </location>
</feature>
<accession>A0AAE0X0U6</accession>
<keyword evidence="1" id="KW-0472">Membrane</keyword>
<dbReference type="EMBL" id="JAULSO010000005">
    <property type="protein sequence ID" value="KAK3682357.1"/>
    <property type="molecule type" value="Genomic_DNA"/>
</dbReference>
<evidence type="ECO:0000256" key="1">
    <source>
        <dbReference type="SAM" id="Phobius"/>
    </source>
</evidence>
<keyword evidence="1" id="KW-0812">Transmembrane</keyword>
<evidence type="ECO:0000313" key="2">
    <source>
        <dbReference type="EMBL" id="KAK3682357.1"/>
    </source>
</evidence>
<gene>
    <name evidence="2" type="ORF">B0T22DRAFT_470913</name>
</gene>
<comment type="caution">
    <text evidence="2">The sequence shown here is derived from an EMBL/GenBank/DDBJ whole genome shotgun (WGS) entry which is preliminary data.</text>
</comment>
<evidence type="ECO:0000313" key="3">
    <source>
        <dbReference type="Proteomes" id="UP001270362"/>
    </source>
</evidence>
<proteinExistence type="predicted"/>
<reference evidence="2" key="1">
    <citation type="journal article" date="2023" name="Mol. Phylogenet. Evol.">
        <title>Genome-scale phylogeny and comparative genomics of the fungal order Sordariales.</title>
        <authorList>
            <person name="Hensen N."/>
            <person name="Bonometti L."/>
            <person name="Westerberg I."/>
            <person name="Brannstrom I.O."/>
            <person name="Guillou S."/>
            <person name="Cros-Aarteil S."/>
            <person name="Calhoun S."/>
            <person name="Haridas S."/>
            <person name="Kuo A."/>
            <person name="Mondo S."/>
            <person name="Pangilinan J."/>
            <person name="Riley R."/>
            <person name="LaButti K."/>
            <person name="Andreopoulos B."/>
            <person name="Lipzen A."/>
            <person name="Chen C."/>
            <person name="Yan M."/>
            <person name="Daum C."/>
            <person name="Ng V."/>
            <person name="Clum A."/>
            <person name="Steindorff A."/>
            <person name="Ohm R.A."/>
            <person name="Martin F."/>
            <person name="Silar P."/>
            <person name="Natvig D.O."/>
            <person name="Lalanne C."/>
            <person name="Gautier V."/>
            <person name="Ament-Velasquez S.L."/>
            <person name="Kruys A."/>
            <person name="Hutchinson M.I."/>
            <person name="Powell A.J."/>
            <person name="Barry K."/>
            <person name="Miller A.N."/>
            <person name="Grigoriev I.V."/>
            <person name="Debuchy R."/>
            <person name="Gladieux P."/>
            <person name="Hiltunen Thoren M."/>
            <person name="Johannesson H."/>
        </authorList>
    </citation>
    <scope>NUCLEOTIDE SEQUENCE</scope>
    <source>
        <strain evidence="2">CBS 314.62</strain>
    </source>
</reference>